<dbReference type="Pfam" id="PF05176">
    <property type="entry name" value="ATP-synt_10"/>
    <property type="match status" value="1"/>
</dbReference>
<dbReference type="InterPro" id="IPR007849">
    <property type="entry name" value="ATP10"/>
</dbReference>
<accession>B3QUB0</accession>
<sequence>MKPLQRLLAIVLFLGLILPKMDLRAQTKNAIGKTFPEITGYALNGTETTLPNDANGFVTVIILAFEKDSQDKVDTWADTLIATYDTEKQIRYFELPMISGFYSFMSGVINGGMRSGVPKPLHGNVVTFYGDREKYTKALGIPDMENCYLFVLDKTGVVRYTEKGYSDFPRIDRLFMEIDKLLNEPAPAEKSPAVSQE</sequence>
<reference evidence="1 2" key="1">
    <citation type="submission" date="2008-06" db="EMBL/GenBank/DDBJ databases">
        <title>Complete sequence of Chloroherpeton thalassium ATCC 35110.</title>
        <authorList>
            <consortium name="US DOE Joint Genome Institute"/>
            <person name="Lucas S."/>
            <person name="Copeland A."/>
            <person name="Lapidus A."/>
            <person name="Glavina del Rio T."/>
            <person name="Dalin E."/>
            <person name="Tice H."/>
            <person name="Bruce D."/>
            <person name="Goodwin L."/>
            <person name="Pitluck S."/>
            <person name="Schmutz J."/>
            <person name="Larimer F."/>
            <person name="Land M."/>
            <person name="Hauser L."/>
            <person name="Kyrpides N."/>
            <person name="Mikhailova N."/>
            <person name="Liu Z."/>
            <person name="Li T."/>
            <person name="Zhao F."/>
            <person name="Overmann J."/>
            <person name="Bryant D.A."/>
            <person name="Richardson P."/>
        </authorList>
    </citation>
    <scope>NUCLEOTIDE SEQUENCE [LARGE SCALE GENOMIC DNA]</scope>
    <source>
        <strain evidence="2">ATCC 35110 / GB-78</strain>
    </source>
</reference>
<dbReference type="eggNOG" id="ENOG5033800">
    <property type="taxonomic scope" value="Bacteria"/>
</dbReference>
<dbReference type="PANTHER" id="PTHR28106:SF1">
    <property type="entry name" value="MITOCHONDRIAL ATPASE COMPLEX SUBUNIT ATP10"/>
    <property type="match status" value="1"/>
</dbReference>
<dbReference type="EMBL" id="CP001100">
    <property type="protein sequence ID" value="ACF14359.1"/>
    <property type="molecule type" value="Genomic_DNA"/>
</dbReference>
<protein>
    <recommendedName>
        <fullName evidence="3">Thioredoxin domain-containing protein</fullName>
    </recommendedName>
</protein>
<dbReference type="KEGG" id="cts:Ctha_1905"/>
<dbReference type="AlphaFoldDB" id="B3QUB0"/>
<evidence type="ECO:0000313" key="1">
    <source>
        <dbReference type="EMBL" id="ACF14359.1"/>
    </source>
</evidence>
<dbReference type="Proteomes" id="UP000001208">
    <property type="component" value="Chromosome"/>
</dbReference>
<keyword evidence="2" id="KW-1185">Reference proteome</keyword>
<evidence type="ECO:0000313" key="2">
    <source>
        <dbReference type="Proteomes" id="UP000001208"/>
    </source>
</evidence>
<evidence type="ECO:0008006" key="3">
    <source>
        <dbReference type="Google" id="ProtNLM"/>
    </source>
</evidence>
<organism evidence="1 2">
    <name type="scientific">Chloroherpeton thalassium (strain ATCC 35110 / GB-78)</name>
    <dbReference type="NCBI Taxonomy" id="517418"/>
    <lineage>
        <taxon>Bacteria</taxon>
        <taxon>Pseudomonadati</taxon>
        <taxon>Chlorobiota</taxon>
        <taxon>Chlorobiia</taxon>
        <taxon>Chlorobiales</taxon>
        <taxon>Chloroherpetonaceae</taxon>
        <taxon>Chloroherpeton</taxon>
    </lineage>
</organism>
<dbReference type="RefSeq" id="WP_012500443.1">
    <property type="nucleotide sequence ID" value="NC_011026.1"/>
</dbReference>
<proteinExistence type="predicted"/>
<dbReference type="HOGENOM" id="CLU_115700_0_0_10"/>
<dbReference type="PANTHER" id="PTHR28106">
    <property type="entry name" value="MITOCHONDRIAL ATPASE COMPLEX SUBUNIT ATP10"/>
    <property type="match status" value="1"/>
</dbReference>
<dbReference type="STRING" id="517418.Ctha_1905"/>
<gene>
    <name evidence="1" type="ordered locus">Ctha_1905</name>
</gene>
<name>B3QUB0_CHLT3</name>